<organism evidence="2 3">
    <name type="scientific">Mycena alexandri</name>
    <dbReference type="NCBI Taxonomy" id="1745969"/>
    <lineage>
        <taxon>Eukaryota</taxon>
        <taxon>Fungi</taxon>
        <taxon>Dikarya</taxon>
        <taxon>Basidiomycota</taxon>
        <taxon>Agaricomycotina</taxon>
        <taxon>Agaricomycetes</taxon>
        <taxon>Agaricomycetidae</taxon>
        <taxon>Agaricales</taxon>
        <taxon>Marasmiineae</taxon>
        <taxon>Mycenaceae</taxon>
        <taxon>Mycena</taxon>
    </lineage>
</organism>
<keyword evidence="1" id="KW-0732">Signal</keyword>
<feature type="chain" id="PRO_5042043674" evidence="1">
    <location>
        <begin position="21"/>
        <end position="283"/>
    </location>
</feature>
<comment type="caution">
    <text evidence="2">The sequence shown here is derived from an EMBL/GenBank/DDBJ whole genome shotgun (WGS) entry which is preliminary data.</text>
</comment>
<dbReference type="PANTHER" id="PTHR46967:SF1">
    <property type="entry name" value="KERATIN-ASSOCIATED PROTEIN 16-1-LIKE"/>
    <property type="match status" value="1"/>
</dbReference>
<proteinExistence type="predicted"/>
<evidence type="ECO:0000313" key="2">
    <source>
        <dbReference type="EMBL" id="KAJ7047128.1"/>
    </source>
</evidence>
<feature type="signal peptide" evidence="1">
    <location>
        <begin position="1"/>
        <end position="20"/>
    </location>
</feature>
<reference evidence="2" key="1">
    <citation type="submission" date="2023-03" db="EMBL/GenBank/DDBJ databases">
        <title>Massive genome expansion in bonnet fungi (Mycena s.s.) driven by repeated elements and novel gene families across ecological guilds.</title>
        <authorList>
            <consortium name="Lawrence Berkeley National Laboratory"/>
            <person name="Harder C.B."/>
            <person name="Miyauchi S."/>
            <person name="Viragh M."/>
            <person name="Kuo A."/>
            <person name="Thoen E."/>
            <person name="Andreopoulos B."/>
            <person name="Lu D."/>
            <person name="Skrede I."/>
            <person name="Drula E."/>
            <person name="Henrissat B."/>
            <person name="Morin E."/>
            <person name="Kohler A."/>
            <person name="Barry K."/>
            <person name="LaButti K."/>
            <person name="Morin E."/>
            <person name="Salamov A."/>
            <person name="Lipzen A."/>
            <person name="Mereny Z."/>
            <person name="Hegedus B."/>
            <person name="Baldrian P."/>
            <person name="Stursova M."/>
            <person name="Weitz H."/>
            <person name="Taylor A."/>
            <person name="Grigoriev I.V."/>
            <person name="Nagy L.G."/>
            <person name="Martin F."/>
            <person name="Kauserud H."/>
        </authorList>
    </citation>
    <scope>NUCLEOTIDE SEQUENCE</scope>
    <source>
        <strain evidence="2">CBHHK200</strain>
    </source>
</reference>
<dbReference type="SMART" id="SM01411">
    <property type="entry name" value="Ephrin_rec_like"/>
    <property type="match status" value="3"/>
</dbReference>
<evidence type="ECO:0000256" key="1">
    <source>
        <dbReference type="SAM" id="SignalP"/>
    </source>
</evidence>
<dbReference type="Gene3D" id="2.10.50.10">
    <property type="entry name" value="Tumor Necrosis Factor Receptor, subunit A, domain 2"/>
    <property type="match status" value="2"/>
</dbReference>
<gene>
    <name evidence="2" type="ORF">C8F04DRAFT_1387600</name>
</gene>
<keyword evidence="3" id="KW-1185">Reference proteome</keyword>
<accession>A0AAD6TJC5</accession>
<sequence>MVFASSFVSAALVMLSGVNALPQPEEGALSGRVVTTSCNPGSYHTTTTACTVCPAGSSCDGTSGKSQLCNPGSYQPNKNSTACILTAAGYYTNQKGATQATACPTGSYQSNKNSTACIGNPAGYYTNQVGSTKAIACSPGYYQSNTNSTSCIATTSGFYTNSSGSVAAIGTPPGYFTNVTAATKATPCNPGSYQSYSNQTFCYGAPTGRWQSMYGQAVVCATCCGWAAPLVNNNVNPVNCTGSKPNAWPGSGDGCISAATTCVHAKTCVQSASGACPAGNFTG</sequence>
<dbReference type="Proteomes" id="UP001218188">
    <property type="component" value="Unassembled WGS sequence"/>
</dbReference>
<dbReference type="PANTHER" id="PTHR46967">
    <property type="entry name" value="INSULIN-LIKE GROWTH FACTOR BINDING PROTEIN,N-TERMINAL"/>
    <property type="match status" value="1"/>
</dbReference>
<evidence type="ECO:0000313" key="3">
    <source>
        <dbReference type="Proteomes" id="UP001218188"/>
    </source>
</evidence>
<dbReference type="AlphaFoldDB" id="A0AAD6TJC5"/>
<name>A0AAD6TJC5_9AGAR</name>
<protein>
    <submittedName>
        <fullName evidence="2">Uncharacterized protein</fullName>
    </submittedName>
</protein>
<dbReference type="EMBL" id="JARJCM010000002">
    <property type="protein sequence ID" value="KAJ7047128.1"/>
    <property type="molecule type" value="Genomic_DNA"/>
</dbReference>